<dbReference type="PATRIC" id="fig|1122180.6.peg.2293"/>
<sequence length="63" mass="6996">MSHRWMFDVLTDLETYARRNGLPKLALRLSEAAGQATQELAAAPRADRGERPLPPMPPPARAE</sequence>
<evidence type="ECO:0000313" key="3">
    <source>
        <dbReference type="Proteomes" id="UP000025047"/>
    </source>
</evidence>
<dbReference type="Proteomes" id="UP000025047">
    <property type="component" value="Unassembled WGS sequence"/>
</dbReference>
<dbReference type="RefSeq" id="WP_017929258.1">
    <property type="nucleotide sequence ID" value="NZ_KB823000.1"/>
</dbReference>
<dbReference type="OrthoDB" id="7659348at2"/>
<accession>A0A017HA73</accession>
<feature type="compositionally biased region" description="Pro residues" evidence="1">
    <location>
        <begin position="52"/>
        <end position="63"/>
    </location>
</feature>
<keyword evidence="3" id="KW-1185">Reference proteome</keyword>
<dbReference type="EMBL" id="APGJ01000007">
    <property type="protein sequence ID" value="EYD70674.1"/>
    <property type="molecule type" value="Genomic_DNA"/>
</dbReference>
<organism evidence="2 3">
    <name type="scientific">Limimaricola hongkongensis DSM 17492</name>
    <dbReference type="NCBI Taxonomy" id="1122180"/>
    <lineage>
        <taxon>Bacteria</taxon>
        <taxon>Pseudomonadati</taxon>
        <taxon>Pseudomonadota</taxon>
        <taxon>Alphaproteobacteria</taxon>
        <taxon>Rhodobacterales</taxon>
        <taxon>Paracoccaceae</taxon>
        <taxon>Limimaricola</taxon>
    </lineage>
</organism>
<evidence type="ECO:0000313" key="2">
    <source>
        <dbReference type="EMBL" id="EYD70674.1"/>
    </source>
</evidence>
<dbReference type="eggNOG" id="ENOG50300UI">
    <property type="taxonomic scope" value="Bacteria"/>
</dbReference>
<feature type="region of interest" description="Disordered" evidence="1">
    <location>
        <begin position="36"/>
        <end position="63"/>
    </location>
</feature>
<comment type="caution">
    <text evidence="2">The sequence shown here is derived from an EMBL/GenBank/DDBJ whole genome shotgun (WGS) entry which is preliminary data.</text>
</comment>
<evidence type="ECO:0000256" key="1">
    <source>
        <dbReference type="SAM" id="MobiDB-lite"/>
    </source>
</evidence>
<gene>
    <name evidence="2" type="ORF">Lokhon_02315</name>
</gene>
<reference evidence="2 3" key="1">
    <citation type="submission" date="2013-03" db="EMBL/GenBank/DDBJ databases">
        <authorList>
            <person name="Fiebig A."/>
            <person name="Goeker M."/>
            <person name="Klenk H.-P.P."/>
        </authorList>
    </citation>
    <scope>NUCLEOTIDE SEQUENCE [LARGE SCALE GENOMIC DNA]</scope>
    <source>
        <strain evidence="2 3">DSM 17492</strain>
    </source>
</reference>
<dbReference type="HOGENOM" id="CLU_2880525_0_0_5"/>
<protein>
    <submittedName>
        <fullName evidence="2">Uncharacterized protein</fullName>
    </submittedName>
</protein>
<dbReference type="AlphaFoldDB" id="A0A017HA73"/>
<proteinExistence type="predicted"/>
<name>A0A017HA73_9RHOB</name>
<dbReference type="STRING" id="1122180.Lokhon_02315"/>